<accession>A0A9Q1ITW6</accession>
<dbReference type="Proteomes" id="UP001152622">
    <property type="component" value="Chromosome 8"/>
</dbReference>
<protein>
    <submittedName>
        <fullName evidence="2">Uncharacterized protein</fullName>
    </submittedName>
</protein>
<dbReference type="EMBL" id="JAINUF010000008">
    <property type="protein sequence ID" value="KAJ8352166.1"/>
    <property type="molecule type" value="Genomic_DNA"/>
</dbReference>
<gene>
    <name evidence="2" type="ORF">SKAU_G00236420</name>
</gene>
<keyword evidence="3" id="KW-1185">Reference proteome</keyword>
<evidence type="ECO:0000313" key="3">
    <source>
        <dbReference type="Proteomes" id="UP001152622"/>
    </source>
</evidence>
<name>A0A9Q1ITW6_SYNKA</name>
<sequence>MKRGTFAGAQGPLVARLLLLMKDDMAPTGREWADARGARDERGDDRRTSHLQPHSDMCSETQSGAPPRRKDTPYQHSHPFTQGTKLLRAQTESFPEEEEGVEEQEEDMNP</sequence>
<evidence type="ECO:0000313" key="2">
    <source>
        <dbReference type="EMBL" id="KAJ8352166.1"/>
    </source>
</evidence>
<proteinExistence type="predicted"/>
<dbReference type="OrthoDB" id="9940275at2759"/>
<evidence type="ECO:0000256" key="1">
    <source>
        <dbReference type="SAM" id="MobiDB-lite"/>
    </source>
</evidence>
<comment type="caution">
    <text evidence="2">The sequence shown here is derived from an EMBL/GenBank/DDBJ whole genome shotgun (WGS) entry which is preliminary data.</text>
</comment>
<feature type="region of interest" description="Disordered" evidence="1">
    <location>
        <begin position="27"/>
        <end position="110"/>
    </location>
</feature>
<dbReference type="AlphaFoldDB" id="A0A9Q1ITW6"/>
<organism evidence="2 3">
    <name type="scientific">Synaphobranchus kaupii</name>
    <name type="common">Kaup's arrowtooth eel</name>
    <dbReference type="NCBI Taxonomy" id="118154"/>
    <lineage>
        <taxon>Eukaryota</taxon>
        <taxon>Metazoa</taxon>
        <taxon>Chordata</taxon>
        <taxon>Craniata</taxon>
        <taxon>Vertebrata</taxon>
        <taxon>Euteleostomi</taxon>
        <taxon>Actinopterygii</taxon>
        <taxon>Neopterygii</taxon>
        <taxon>Teleostei</taxon>
        <taxon>Anguilliformes</taxon>
        <taxon>Synaphobranchidae</taxon>
        <taxon>Synaphobranchus</taxon>
    </lineage>
</organism>
<feature type="compositionally biased region" description="Basic and acidic residues" evidence="1">
    <location>
        <begin position="27"/>
        <end position="48"/>
    </location>
</feature>
<reference evidence="2" key="1">
    <citation type="journal article" date="2023" name="Science">
        <title>Genome structures resolve the early diversification of teleost fishes.</title>
        <authorList>
            <person name="Parey E."/>
            <person name="Louis A."/>
            <person name="Montfort J."/>
            <person name="Bouchez O."/>
            <person name="Roques C."/>
            <person name="Iampietro C."/>
            <person name="Lluch J."/>
            <person name="Castinel A."/>
            <person name="Donnadieu C."/>
            <person name="Desvignes T."/>
            <person name="Floi Bucao C."/>
            <person name="Jouanno E."/>
            <person name="Wen M."/>
            <person name="Mejri S."/>
            <person name="Dirks R."/>
            <person name="Jansen H."/>
            <person name="Henkel C."/>
            <person name="Chen W.J."/>
            <person name="Zahm M."/>
            <person name="Cabau C."/>
            <person name="Klopp C."/>
            <person name="Thompson A.W."/>
            <person name="Robinson-Rechavi M."/>
            <person name="Braasch I."/>
            <person name="Lecointre G."/>
            <person name="Bobe J."/>
            <person name="Postlethwait J.H."/>
            <person name="Berthelot C."/>
            <person name="Roest Crollius H."/>
            <person name="Guiguen Y."/>
        </authorList>
    </citation>
    <scope>NUCLEOTIDE SEQUENCE</scope>
    <source>
        <strain evidence="2">WJC10195</strain>
    </source>
</reference>
<feature type="compositionally biased region" description="Acidic residues" evidence="1">
    <location>
        <begin position="94"/>
        <end position="110"/>
    </location>
</feature>
<feature type="compositionally biased region" description="Polar residues" evidence="1">
    <location>
        <begin position="74"/>
        <end position="84"/>
    </location>
</feature>